<evidence type="ECO:0000313" key="3">
    <source>
        <dbReference type="Proteomes" id="UP000306753"/>
    </source>
</evidence>
<accession>A0A5R9QIF0</accession>
<keyword evidence="3" id="KW-1185">Reference proteome</keyword>
<protein>
    <submittedName>
        <fullName evidence="2">Uncharacterized protein</fullName>
    </submittedName>
</protein>
<evidence type="ECO:0000313" key="2">
    <source>
        <dbReference type="EMBL" id="TLX65064.1"/>
    </source>
</evidence>
<dbReference type="RefSeq" id="WP_138410732.1">
    <property type="nucleotide sequence ID" value="NZ_QLAG01000002.1"/>
</dbReference>
<feature type="region of interest" description="Disordered" evidence="1">
    <location>
        <begin position="249"/>
        <end position="270"/>
    </location>
</feature>
<sequence length="490" mass="53162">MPFPNTPLDPEIEVWGWPWHGLVESEISATTLEGLLTLPSGRTMTIQNARDANDTHLWDIGLPDVEVETTDPDEQWLGKAIIRSHFSGQSRSAWCYGGRSFLNGYPIHVPGQGVLQRSLFIGGYFSGAVDMSLSVNGYQSVNNSFTLAQVGIDAAIDVTGLAIHVMDESPDGTSTLMRVIPYAGSGAQLSYYVGRSIIRVNYEVGDALAITVEVLAPYSSMVYEYAEDPPAANFDSLNMTLWEMPDGTFQERRSSEGSPGQGAQSVARRGQGTGRNHFLYDAPCWAWYRADGSVEVIRYRETEEITSTYGGSFGSISPPSTASYRRTSHKRLRVYSGARFGELESINDAGWDVVSNGVQMTGPGFSSLTVAGQQAWQHSYTATSSWLTWSPMQGVPLANPRIGTNPELAGVGRLSNKVLAPCIRDSPLGWEASAGAEHIYGSALTPSGLDQGIHRINRAAPGAVAFGTGSYNPITGQTVRHRTDKYVTWV</sequence>
<gene>
    <name evidence="2" type="ORF">DN820_01755</name>
</gene>
<dbReference type="EMBL" id="QLAG01000002">
    <property type="protein sequence ID" value="TLX65064.1"/>
    <property type="molecule type" value="Genomic_DNA"/>
</dbReference>
<comment type="caution">
    <text evidence="2">The sequence shown here is derived from an EMBL/GenBank/DDBJ whole genome shotgun (WGS) entry which is preliminary data.</text>
</comment>
<name>A0A5R9QIF0_9GAMM</name>
<dbReference type="AlphaFoldDB" id="A0A5R9QIF0"/>
<evidence type="ECO:0000256" key="1">
    <source>
        <dbReference type="SAM" id="MobiDB-lite"/>
    </source>
</evidence>
<reference evidence="2 3" key="1">
    <citation type="journal article" date="2017" name="Eur. J. Clin. Microbiol. Infect. Dis.">
        <title>Uncommonly isolated clinical Pseudomonas: identification and phylogenetic assignation.</title>
        <authorList>
            <person name="Mulet M."/>
            <person name="Gomila M."/>
            <person name="Ramirez A."/>
            <person name="Cardew S."/>
            <person name="Moore E.R."/>
            <person name="Lalucat J."/>
            <person name="Garcia-Valdes E."/>
        </authorList>
    </citation>
    <scope>NUCLEOTIDE SEQUENCE [LARGE SCALE GENOMIC DNA]</scope>
    <source>
        <strain evidence="2 3">SD129</strain>
    </source>
</reference>
<proteinExistence type="predicted"/>
<organism evidence="2 3">
    <name type="scientific">Stutzerimonas nosocomialis</name>
    <dbReference type="NCBI Taxonomy" id="1056496"/>
    <lineage>
        <taxon>Bacteria</taxon>
        <taxon>Pseudomonadati</taxon>
        <taxon>Pseudomonadota</taxon>
        <taxon>Gammaproteobacteria</taxon>
        <taxon>Pseudomonadales</taxon>
        <taxon>Pseudomonadaceae</taxon>
        <taxon>Stutzerimonas</taxon>
    </lineage>
</organism>
<dbReference type="Proteomes" id="UP000306753">
    <property type="component" value="Unassembled WGS sequence"/>
</dbReference>